<dbReference type="SUPFAM" id="SSF109604">
    <property type="entry name" value="HD-domain/PDEase-like"/>
    <property type="match status" value="1"/>
</dbReference>
<keyword evidence="1" id="KW-0378">Hydrolase</keyword>
<evidence type="ECO:0000313" key="1">
    <source>
        <dbReference type="EMBL" id="MBB4843074.1"/>
    </source>
</evidence>
<protein>
    <submittedName>
        <fullName evidence="1">Putative HD phosphohydrolase</fullName>
    </submittedName>
</protein>
<keyword evidence="2" id="KW-1185">Reference proteome</keyword>
<evidence type="ECO:0000313" key="2">
    <source>
        <dbReference type="Proteomes" id="UP000562027"/>
    </source>
</evidence>
<dbReference type="InterPro" id="IPR052567">
    <property type="entry name" value="OP_Dioxygenase"/>
</dbReference>
<comment type="caution">
    <text evidence="1">The sequence shown here is derived from an EMBL/GenBank/DDBJ whole genome shotgun (WGS) entry which is preliminary data.</text>
</comment>
<dbReference type="PANTHER" id="PTHR40202">
    <property type="match status" value="1"/>
</dbReference>
<dbReference type="RefSeq" id="WP_184298024.1">
    <property type="nucleotide sequence ID" value="NZ_JACHLP010000003.1"/>
</dbReference>
<dbReference type="Gene3D" id="1.10.3210.10">
    <property type="entry name" value="Hypothetical protein af1432"/>
    <property type="match status" value="1"/>
</dbReference>
<reference evidence="1 2" key="1">
    <citation type="submission" date="2020-08" db="EMBL/GenBank/DDBJ databases">
        <title>Functional genomics of gut bacteria from endangered species of beetles.</title>
        <authorList>
            <person name="Carlos-Shanley C."/>
        </authorList>
    </citation>
    <scope>NUCLEOTIDE SEQUENCE [LARGE SCALE GENOMIC DNA]</scope>
    <source>
        <strain evidence="1 2">S00239</strain>
    </source>
</reference>
<name>A0A840L3I8_9BURK</name>
<dbReference type="EMBL" id="JACHLP010000003">
    <property type="protein sequence ID" value="MBB4843074.1"/>
    <property type="molecule type" value="Genomic_DNA"/>
</dbReference>
<gene>
    <name evidence="1" type="ORF">HNP55_001593</name>
</gene>
<dbReference type="Proteomes" id="UP000562027">
    <property type="component" value="Unassembled WGS sequence"/>
</dbReference>
<dbReference type="GO" id="GO:0016787">
    <property type="term" value="F:hydrolase activity"/>
    <property type="evidence" value="ECO:0007669"/>
    <property type="project" value="UniProtKB-KW"/>
</dbReference>
<accession>A0A840L3I8</accession>
<sequence length="195" mass="21986">MDVVCKIEALFERRGATLYTGERLELRESVSALEHALQCAQLAEWAYADNALVAAALLHDLGQLMDGAANDELRDDRHELRALHLLRSGGFGPEVLEPISLHVQAKRYLVATDASYREGLSQASRYSLELQGGPMNAEQRLRFLARPFAAQALQLRRWDDLAKHPGKRTPPLAYYLDLLDDVLRERRQPARVMLA</sequence>
<dbReference type="AlphaFoldDB" id="A0A840L3I8"/>
<proteinExistence type="predicted"/>
<organism evidence="1 2">
    <name type="scientific">Roseateles oligotrophus</name>
    <dbReference type="NCBI Taxonomy" id="1769250"/>
    <lineage>
        <taxon>Bacteria</taxon>
        <taxon>Pseudomonadati</taxon>
        <taxon>Pseudomonadota</taxon>
        <taxon>Betaproteobacteria</taxon>
        <taxon>Burkholderiales</taxon>
        <taxon>Sphaerotilaceae</taxon>
        <taxon>Roseateles</taxon>
    </lineage>
</organism>
<dbReference type="PANTHER" id="PTHR40202:SF1">
    <property type="entry name" value="HD DOMAIN-CONTAINING PROTEIN"/>
    <property type="match status" value="1"/>
</dbReference>